<proteinExistence type="predicted"/>
<evidence type="ECO:0000313" key="1">
    <source>
        <dbReference type="EMBL" id="QHS82425.1"/>
    </source>
</evidence>
<evidence type="ECO:0008006" key="2">
    <source>
        <dbReference type="Google" id="ProtNLM"/>
    </source>
</evidence>
<dbReference type="SUPFAM" id="SSF53448">
    <property type="entry name" value="Nucleotide-diphospho-sugar transferases"/>
    <property type="match status" value="1"/>
</dbReference>
<accession>A0A6C0AT21</accession>
<organism evidence="1">
    <name type="scientific">viral metagenome</name>
    <dbReference type="NCBI Taxonomy" id="1070528"/>
    <lineage>
        <taxon>unclassified sequences</taxon>
        <taxon>metagenomes</taxon>
        <taxon>organismal metagenomes</taxon>
    </lineage>
</organism>
<name>A0A6C0AT21_9ZZZZ</name>
<dbReference type="EMBL" id="MN740767">
    <property type="protein sequence ID" value="QHS82425.1"/>
    <property type="molecule type" value="Genomic_DNA"/>
</dbReference>
<dbReference type="AlphaFoldDB" id="A0A6C0AT21"/>
<dbReference type="InterPro" id="IPR029044">
    <property type="entry name" value="Nucleotide-diphossugar_trans"/>
</dbReference>
<protein>
    <recommendedName>
        <fullName evidence="2">Nucleotide-diphospho-sugar transferase domain-containing protein</fullName>
    </recommendedName>
</protein>
<reference evidence="1" key="1">
    <citation type="journal article" date="2020" name="Nature">
        <title>Giant virus diversity and host interactions through global metagenomics.</title>
        <authorList>
            <person name="Schulz F."/>
            <person name="Roux S."/>
            <person name="Paez-Espino D."/>
            <person name="Jungbluth S."/>
            <person name="Walsh D.A."/>
            <person name="Denef V.J."/>
            <person name="McMahon K.D."/>
            <person name="Konstantinidis K.T."/>
            <person name="Eloe-Fadrosh E.A."/>
            <person name="Kyrpides N.C."/>
            <person name="Woyke T."/>
        </authorList>
    </citation>
    <scope>NUCLEOTIDE SEQUENCE</scope>
    <source>
        <strain evidence="1">GVMAG-S-1101165-79</strain>
    </source>
</reference>
<sequence>MITDIFIRTYKRDFPLVKCTLYSILKYVTSFRSIIITVRNKEYNELINTLKIEQFFINNSDKFKIIPVPNFNDNMDYFGQQITKLYADVYTNAEYIMFLDSDCVFYDNFDIQKEMFDQDEKVILLVEKWENLPKKYDVWKTFLQVCDFKTEFEFMRRVPLIYPSKILKNLRDYMSSKHKIKFTDVCLQIYNSTDTYLPYKYFSEFNLLGAYSYIYEPNYFNFIPQNNVSSIPLKQVQHYDFDYNVKKQLQEMKKILNID</sequence>
<dbReference type="Pfam" id="PF20102">
    <property type="entry name" value="DUF6492"/>
    <property type="match status" value="1"/>
</dbReference>
<dbReference type="InterPro" id="IPR045499">
    <property type="entry name" value="DUF6492"/>
</dbReference>